<dbReference type="VEuPathDB" id="VectorBase:SSCA006320"/>
<dbReference type="EMBL" id="JXLN01015829">
    <property type="protein sequence ID" value="KPM10832.1"/>
    <property type="molecule type" value="Genomic_DNA"/>
</dbReference>
<protein>
    <submittedName>
        <fullName evidence="1">Uncharacterized protein</fullName>
    </submittedName>
</protein>
<sequence length="106" mass="11819">MSQKARELHLLHSGYRNPTYFECLLPGYGTLVSFFFLDLGYRNTVSCVCCTKATDIPDIANAYSQATELVQTASLNTQVTEILYSANAYPQAFILQLIANPHIAYC</sequence>
<reference evidence="1 2" key="1">
    <citation type="journal article" date="2015" name="Parasit. Vectors">
        <title>Draft genome of the scabies mite.</title>
        <authorList>
            <person name="Rider S.D.Jr."/>
            <person name="Morgan M.S."/>
            <person name="Arlian L.G."/>
        </authorList>
    </citation>
    <scope>NUCLEOTIDE SEQUENCE [LARGE SCALE GENOMIC DNA]</scope>
    <source>
        <strain evidence="1">Arlian Lab</strain>
    </source>
</reference>
<evidence type="ECO:0000313" key="2">
    <source>
        <dbReference type="Proteomes" id="UP000616769"/>
    </source>
</evidence>
<proteinExistence type="predicted"/>
<gene>
    <name evidence="1" type="ORF">QR98_0093950</name>
</gene>
<dbReference type="AlphaFoldDB" id="A0A132AIL9"/>
<comment type="caution">
    <text evidence="1">The sequence shown here is derived from an EMBL/GenBank/DDBJ whole genome shotgun (WGS) entry which is preliminary data.</text>
</comment>
<accession>A0A132AIL9</accession>
<dbReference type="Proteomes" id="UP000616769">
    <property type="component" value="Unassembled WGS sequence"/>
</dbReference>
<evidence type="ECO:0000313" key="1">
    <source>
        <dbReference type="EMBL" id="KPM10832.1"/>
    </source>
</evidence>
<organism evidence="1 2">
    <name type="scientific">Sarcoptes scabiei</name>
    <name type="common">Itch mite</name>
    <name type="synonym">Acarus scabiei</name>
    <dbReference type="NCBI Taxonomy" id="52283"/>
    <lineage>
        <taxon>Eukaryota</taxon>
        <taxon>Metazoa</taxon>
        <taxon>Ecdysozoa</taxon>
        <taxon>Arthropoda</taxon>
        <taxon>Chelicerata</taxon>
        <taxon>Arachnida</taxon>
        <taxon>Acari</taxon>
        <taxon>Acariformes</taxon>
        <taxon>Sarcoptiformes</taxon>
        <taxon>Astigmata</taxon>
        <taxon>Psoroptidia</taxon>
        <taxon>Sarcoptoidea</taxon>
        <taxon>Sarcoptidae</taxon>
        <taxon>Sarcoptinae</taxon>
        <taxon>Sarcoptes</taxon>
    </lineage>
</organism>
<name>A0A132AIL9_SARSC</name>